<protein>
    <recommendedName>
        <fullName evidence="3">Beta-lactamase-related domain-containing protein</fullName>
    </recommendedName>
</protein>
<evidence type="ECO:0000259" key="3">
    <source>
        <dbReference type="Pfam" id="PF00144"/>
    </source>
</evidence>
<dbReference type="Gene3D" id="3.40.710.10">
    <property type="entry name" value="DD-peptidase/beta-lactamase superfamily"/>
    <property type="match status" value="2"/>
</dbReference>
<reference evidence="4" key="1">
    <citation type="submission" date="2020-07" db="EMBL/GenBank/DDBJ databases">
        <authorList>
            <person name="Nieuwenhuis M."/>
            <person name="Van De Peppel L.J.J."/>
        </authorList>
    </citation>
    <scope>NUCLEOTIDE SEQUENCE</scope>
    <source>
        <strain evidence="4">AP01</strain>
        <tissue evidence="4">Mycelium</tissue>
    </source>
</reference>
<feature type="domain" description="Beta-lactamase-related" evidence="3">
    <location>
        <begin position="47"/>
        <end position="439"/>
    </location>
</feature>
<sequence length="660" mass="72281">MISGLSTLLLLTTLAHFAHSQQTPLLFNANASSRSNEHIISPNVVSYIHELLASHSSPGLAIAVVLKDPSAPTGFRHQLVSAGYARTSSNPPVPVTPDTLFAIASNSKLFLALSTGLLISNDSLNIDWTTKVASLIPEWRLADPIASEGATILDLLVHRTGMPRHDFAGAPLKGGVPAMIANLRHLRPSASFRSTYQYNNMMYETLSHLPTRLLNASFESYVTQNIFHPAGMTAATYSVEAAEARTYPPGYKFPEPGPFDDGSSGRKAIPLLAHGHQSSLRDFYAKRPGALRPTVPYFQRPGEERVWAGAGGVLTSVRDMVPWLSILLNEGVVPKTNKLLIPHQVLERLETGVTVPEGKASYPELSPKVYGPAQMRYTYRGHEIVEHGGNNPGFKTQVARFPNLDNQISRFPNATGLGIAVFSNDADGNVVIEAVKWRIADDLLGLTPIDWYSRYVKEQEQYYADKRQSVLPRPKNPEAPPKPWQSLQNYTFSHPAYGVLRPCYVPPGSPGLKSNNNTSTPDASDAEDIDRALSCAAFLRHPTTKLLLAHTPVDEVPTFVIPFRRTFATHLRLTHWSGPWFNVTVVWGNQGHGQEDGSDGEGVLVGLDERFEVEWVAGRDGEEDGLAFRGGIWGMEGHDAKSPEGVGKLGAEIWFARVQG</sequence>
<gene>
    <name evidence="4" type="ORF">DXG03_006547</name>
</gene>
<keyword evidence="5" id="KW-1185">Reference proteome</keyword>
<reference evidence="4" key="2">
    <citation type="submission" date="2021-10" db="EMBL/GenBank/DDBJ databases">
        <title>Phylogenomics reveals ancestral predisposition of the termite-cultivated fungus Termitomyces towards a domesticated lifestyle.</title>
        <authorList>
            <person name="Auxier B."/>
            <person name="Grum-Grzhimaylo A."/>
            <person name="Cardenas M.E."/>
            <person name="Lodge J.D."/>
            <person name="Laessoe T."/>
            <person name="Pedersen O."/>
            <person name="Smith M.E."/>
            <person name="Kuyper T.W."/>
            <person name="Franco-Molano E.A."/>
            <person name="Baroni T.J."/>
            <person name="Aanen D.K."/>
        </authorList>
    </citation>
    <scope>NUCLEOTIDE SEQUENCE</scope>
    <source>
        <strain evidence="4">AP01</strain>
        <tissue evidence="4">Mycelium</tissue>
    </source>
</reference>
<dbReference type="InterPro" id="IPR012338">
    <property type="entry name" value="Beta-lactam/transpept-like"/>
</dbReference>
<dbReference type="AlphaFoldDB" id="A0A9P7K9A8"/>
<comment type="caution">
    <text evidence="4">The sequence shown here is derived from an EMBL/GenBank/DDBJ whole genome shotgun (WGS) entry which is preliminary data.</text>
</comment>
<name>A0A9P7K9A8_9AGAR</name>
<dbReference type="InterPro" id="IPR050491">
    <property type="entry name" value="AmpC-like"/>
</dbReference>
<feature type="chain" id="PRO_5040156990" description="Beta-lactamase-related domain-containing protein" evidence="2">
    <location>
        <begin position="21"/>
        <end position="660"/>
    </location>
</feature>
<organism evidence="4 5">
    <name type="scientific">Asterophora parasitica</name>
    <dbReference type="NCBI Taxonomy" id="117018"/>
    <lineage>
        <taxon>Eukaryota</taxon>
        <taxon>Fungi</taxon>
        <taxon>Dikarya</taxon>
        <taxon>Basidiomycota</taxon>
        <taxon>Agaricomycotina</taxon>
        <taxon>Agaricomycetes</taxon>
        <taxon>Agaricomycetidae</taxon>
        <taxon>Agaricales</taxon>
        <taxon>Tricholomatineae</taxon>
        <taxon>Lyophyllaceae</taxon>
        <taxon>Asterophora</taxon>
    </lineage>
</organism>
<dbReference type="OrthoDB" id="5946976at2759"/>
<dbReference type="SUPFAM" id="SSF56601">
    <property type="entry name" value="beta-lactamase/transpeptidase-like"/>
    <property type="match status" value="1"/>
</dbReference>
<evidence type="ECO:0000256" key="2">
    <source>
        <dbReference type="SAM" id="SignalP"/>
    </source>
</evidence>
<dbReference type="EMBL" id="JABCKV010000435">
    <property type="protein sequence ID" value="KAG5640949.1"/>
    <property type="molecule type" value="Genomic_DNA"/>
</dbReference>
<evidence type="ECO:0000313" key="5">
    <source>
        <dbReference type="Proteomes" id="UP000775547"/>
    </source>
</evidence>
<evidence type="ECO:0000313" key="4">
    <source>
        <dbReference type="EMBL" id="KAG5640949.1"/>
    </source>
</evidence>
<dbReference type="PANTHER" id="PTHR46825:SF15">
    <property type="entry name" value="BETA-LACTAMASE-RELATED DOMAIN-CONTAINING PROTEIN"/>
    <property type="match status" value="1"/>
</dbReference>
<accession>A0A9P7K9A8</accession>
<proteinExistence type="inferred from homology"/>
<evidence type="ECO:0000256" key="1">
    <source>
        <dbReference type="ARBA" id="ARBA00038215"/>
    </source>
</evidence>
<comment type="similarity">
    <text evidence="1">Belongs to the peptidase S12 family.</text>
</comment>
<dbReference type="Proteomes" id="UP000775547">
    <property type="component" value="Unassembled WGS sequence"/>
</dbReference>
<dbReference type="PANTHER" id="PTHR46825">
    <property type="entry name" value="D-ALANYL-D-ALANINE-CARBOXYPEPTIDASE/ENDOPEPTIDASE AMPH"/>
    <property type="match status" value="1"/>
</dbReference>
<dbReference type="Pfam" id="PF00144">
    <property type="entry name" value="Beta-lactamase"/>
    <property type="match status" value="1"/>
</dbReference>
<feature type="signal peptide" evidence="2">
    <location>
        <begin position="1"/>
        <end position="20"/>
    </location>
</feature>
<keyword evidence="2" id="KW-0732">Signal</keyword>
<dbReference type="InterPro" id="IPR001466">
    <property type="entry name" value="Beta-lactam-related"/>
</dbReference>